<dbReference type="WBParaSite" id="SCUD_0001094601-mRNA-1">
    <property type="protein sequence ID" value="SCUD_0001094601-mRNA-1"/>
    <property type="gene ID" value="SCUD_0001094601"/>
</dbReference>
<protein>
    <submittedName>
        <fullName evidence="3">Ovule protein</fullName>
    </submittedName>
</protein>
<evidence type="ECO:0000313" key="3">
    <source>
        <dbReference type="WBParaSite" id="SCUD_0001094601-mRNA-1"/>
    </source>
</evidence>
<keyword evidence="2" id="KW-1185">Reference proteome</keyword>
<evidence type="ECO:0000313" key="1">
    <source>
        <dbReference type="EMBL" id="VDP42285.1"/>
    </source>
</evidence>
<dbReference type="EMBL" id="UZAK01034089">
    <property type="protein sequence ID" value="VDP42285.1"/>
    <property type="molecule type" value="Genomic_DNA"/>
</dbReference>
<sequence length="72" mass="8025">MTSELKICLLQCNYKLCSNHFQILNNHLTPPIPFLGPPMVSRLGRGDGLKSATASRRKNLPKYVVQNKQASS</sequence>
<accession>A0A183K7G9</accession>
<evidence type="ECO:0000313" key="2">
    <source>
        <dbReference type="Proteomes" id="UP000279833"/>
    </source>
</evidence>
<proteinExistence type="predicted"/>
<dbReference type="Proteomes" id="UP000279833">
    <property type="component" value="Unassembled WGS sequence"/>
</dbReference>
<name>A0A183K7G9_9TREM</name>
<gene>
    <name evidence="1" type="ORF">SCUD_LOCUS10946</name>
</gene>
<organism evidence="3">
    <name type="scientific">Schistosoma curassoni</name>
    <dbReference type="NCBI Taxonomy" id="6186"/>
    <lineage>
        <taxon>Eukaryota</taxon>
        <taxon>Metazoa</taxon>
        <taxon>Spiralia</taxon>
        <taxon>Lophotrochozoa</taxon>
        <taxon>Platyhelminthes</taxon>
        <taxon>Trematoda</taxon>
        <taxon>Digenea</taxon>
        <taxon>Strigeidida</taxon>
        <taxon>Schistosomatoidea</taxon>
        <taxon>Schistosomatidae</taxon>
        <taxon>Schistosoma</taxon>
    </lineage>
</organism>
<reference evidence="1 2" key="2">
    <citation type="submission" date="2018-11" db="EMBL/GenBank/DDBJ databases">
        <authorList>
            <consortium name="Pathogen Informatics"/>
        </authorList>
    </citation>
    <scope>NUCLEOTIDE SEQUENCE [LARGE SCALE GENOMIC DNA]</scope>
    <source>
        <strain evidence="1">Dakar</strain>
        <strain evidence="2">Dakar, Senegal</strain>
    </source>
</reference>
<dbReference type="AlphaFoldDB" id="A0A183K7G9"/>
<reference evidence="3" key="1">
    <citation type="submission" date="2016-06" db="UniProtKB">
        <authorList>
            <consortium name="WormBaseParasite"/>
        </authorList>
    </citation>
    <scope>IDENTIFICATION</scope>
</reference>